<gene>
    <name evidence="1" type="ORF">QJS64_17100</name>
</gene>
<sequence length="115" mass="13392">MKVIDNVFDIMNNSCDFYFACGVFFTELVSYNPEKYMNYFNNIELCYLNALQLVENTEFEIVEGTGTYLAAFNLGLFYELIGNCVKALKYYELSYSFNYSKALVPINRIKKKIKA</sequence>
<evidence type="ECO:0008006" key="3">
    <source>
        <dbReference type="Google" id="ProtNLM"/>
    </source>
</evidence>
<name>A0ABY8R2X8_PARBF</name>
<dbReference type="EMBL" id="CP124685">
    <property type="protein sequence ID" value="WGX75643.1"/>
    <property type="molecule type" value="Genomic_DNA"/>
</dbReference>
<accession>A0ABY8R2X8</accession>
<organism evidence="1 2">
    <name type="scientific">Paraclostridium bifermentans</name>
    <name type="common">Clostridium bifermentans</name>
    <dbReference type="NCBI Taxonomy" id="1490"/>
    <lineage>
        <taxon>Bacteria</taxon>
        <taxon>Bacillati</taxon>
        <taxon>Bacillota</taxon>
        <taxon>Clostridia</taxon>
        <taxon>Peptostreptococcales</taxon>
        <taxon>Peptostreptococcaceae</taxon>
        <taxon>Paraclostridium</taxon>
    </lineage>
</organism>
<proteinExistence type="predicted"/>
<evidence type="ECO:0000313" key="2">
    <source>
        <dbReference type="Proteomes" id="UP001239169"/>
    </source>
</evidence>
<dbReference type="SUPFAM" id="SSF81901">
    <property type="entry name" value="HCP-like"/>
    <property type="match status" value="1"/>
</dbReference>
<reference evidence="1 2" key="1">
    <citation type="submission" date="2023-04" db="EMBL/GenBank/DDBJ databases">
        <title>Bacteria Genome Submission.</title>
        <authorList>
            <person name="Isaac P."/>
        </authorList>
    </citation>
    <scope>NUCLEOTIDE SEQUENCE [LARGE SCALE GENOMIC DNA]</scope>
    <source>
        <strain evidence="1 2">SampleS7P1</strain>
    </source>
</reference>
<evidence type="ECO:0000313" key="1">
    <source>
        <dbReference type="EMBL" id="WGX75643.1"/>
    </source>
</evidence>
<protein>
    <recommendedName>
        <fullName evidence="3">Tetratricopeptide repeat protein</fullName>
    </recommendedName>
</protein>
<keyword evidence="2" id="KW-1185">Reference proteome</keyword>
<dbReference type="Proteomes" id="UP001239169">
    <property type="component" value="Chromosome"/>
</dbReference>